<dbReference type="OrthoDB" id="6363432at2759"/>
<dbReference type="GO" id="GO:0035197">
    <property type="term" value="F:siRNA binding"/>
    <property type="evidence" value="ECO:0007669"/>
    <property type="project" value="EnsemblMetazoa"/>
</dbReference>
<dbReference type="Proteomes" id="UP000000304">
    <property type="component" value="Chromosome 3L"/>
</dbReference>
<dbReference type="Proteomes" id="UP000035880">
    <property type="component" value="Chromosome 3L"/>
</dbReference>
<dbReference type="AlphaFoldDB" id="B4QR21"/>
<dbReference type="CDD" id="cd00048">
    <property type="entry name" value="DSRM_SF"/>
    <property type="match status" value="1"/>
</dbReference>
<dbReference type="EMBL" id="CM000363">
    <property type="protein sequence ID" value="EDX09258.1"/>
    <property type="molecule type" value="Genomic_DNA"/>
</dbReference>
<gene>
    <name evidence="3" type="primary">Dsim\GD13235</name>
    <name evidence="3" type="ORF">Dsim_GD13235</name>
    <name evidence="4" type="ORF">Dsimw501_GD13235</name>
</gene>
<feature type="region of interest" description="Disordered" evidence="2">
    <location>
        <begin position="65"/>
        <end position="84"/>
    </location>
</feature>
<dbReference type="GO" id="GO:0005634">
    <property type="term" value="C:nucleus"/>
    <property type="evidence" value="ECO:0007669"/>
    <property type="project" value="EnsemblMetazoa"/>
</dbReference>
<dbReference type="GO" id="GO:0005737">
    <property type="term" value="C:cytoplasm"/>
    <property type="evidence" value="ECO:0007669"/>
    <property type="project" value="TreeGrafter"/>
</dbReference>
<evidence type="ECO:0000313" key="3">
    <source>
        <dbReference type="EMBL" id="EDX09258.1"/>
    </source>
</evidence>
<dbReference type="EMBL" id="CM002912">
    <property type="protein sequence ID" value="KMY97671.1"/>
    <property type="molecule type" value="Genomic_DNA"/>
</dbReference>
<dbReference type="GO" id="GO:0070578">
    <property type="term" value="C:RISC-loading complex"/>
    <property type="evidence" value="ECO:0007669"/>
    <property type="project" value="TreeGrafter"/>
</dbReference>
<dbReference type="GO" id="GO:0070920">
    <property type="term" value="P:regulation of regulatory ncRNA processing"/>
    <property type="evidence" value="ECO:0007669"/>
    <property type="project" value="TreeGrafter"/>
</dbReference>
<proteinExistence type="predicted"/>
<dbReference type="GO" id="GO:0030422">
    <property type="term" value="P:siRNA processing"/>
    <property type="evidence" value="ECO:0007669"/>
    <property type="project" value="TreeGrafter"/>
</dbReference>
<dbReference type="InterPro" id="IPR051247">
    <property type="entry name" value="RLC_Component"/>
</dbReference>
<reference evidence="3" key="2">
    <citation type="submission" date="2008-06" db="EMBL/GenBank/DDBJ databases">
        <authorList>
            <consortium name="FlyBase"/>
        </authorList>
    </citation>
    <scope>NUCLEOTIDE SEQUENCE</scope>
    <source>
        <strain evidence="3">Mixed</strain>
        <strain evidence="4">W501</strain>
    </source>
</reference>
<dbReference type="KEGG" id="dsi:Dsimw501_GD13235"/>
<dbReference type="STRING" id="7240.B4QR21"/>
<dbReference type="PANTHER" id="PTHR46205:SF5">
    <property type="entry name" value="BLANKS-RELATED"/>
    <property type="match status" value="1"/>
</dbReference>
<evidence type="ECO:0000313" key="5">
    <source>
        <dbReference type="Proteomes" id="UP000000304"/>
    </source>
</evidence>
<reference evidence="3 5" key="1">
    <citation type="journal article" date="2007" name="Nature">
        <title>Evolution of genes and genomes on the Drosophila phylogeny.</title>
        <authorList>
            <consortium name="Drosophila 12 Genomes Consortium"/>
            <person name="Clark A.G."/>
            <person name="Eisen M.B."/>
            <person name="Smith D.R."/>
            <person name="Bergman C.M."/>
            <person name="Oliver B."/>
            <person name="Markow T.A."/>
            <person name="Kaufman T.C."/>
            <person name="Kellis M."/>
            <person name="Gelbart W."/>
            <person name="Iyer V.N."/>
            <person name="Pollard D.A."/>
            <person name="Sackton T.B."/>
            <person name="Larracuente A.M."/>
            <person name="Singh N.D."/>
            <person name="Abad J.P."/>
            <person name="Abt D.N."/>
            <person name="Adryan B."/>
            <person name="Aguade M."/>
            <person name="Akashi H."/>
            <person name="Anderson W.W."/>
            <person name="Aquadro C.F."/>
            <person name="Ardell D.H."/>
            <person name="Arguello R."/>
            <person name="Artieri C.G."/>
            <person name="Barbash D.A."/>
            <person name="Barker D."/>
            <person name="Barsanti P."/>
            <person name="Batterham P."/>
            <person name="Batzoglou S."/>
            <person name="Begun D."/>
            <person name="Bhutkar A."/>
            <person name="Blanco E."/>
            <person name="Bosak S.A."/>
            <person name="Bradley R.K."/>
            <person name="Brand A.D."/>
            <person name="Brent M.R."/>
            <person name="Brooks A.N."/>
            <person name="Brown R.H."/>
            <person name="Butlin R.K."/>
            <person name="Caggese C."/>
            <person name="Calvi B.R."/>
            <person name="Bernardo de Carvalho A."/>
            <person name="Caspi A."/>
            <person name="Castrezana S."/>
            <person name="Celniker S.E."/>
            <person name="Chang J.L."/>
            <person name="Chapple C."/>
            <person name="Chatterji S."/>
            <person name="Chinwalla A."/>
            <person name="Civetta A."/>
            <person name="Clifton S.W."/>
            <person name="Comeron J.M."/>
            <person name="Costello J.C."/>
            <person name="Coyne J.A."/>
            <person name="Daub J."/>
            <person name="David R.G."/>
            <person name="Delcher A.L."/>
            <person name="Delehaunty K."/>
            <person name="Do C.B."/>
            <person name="Ebling H."/>
            <person name="Edwards K."/>
            <person name="Eickbush T."/>
            <person name="Evans J.D."/>
            <person name="Filipski A."/>
            <person name="Findeiss S."/>
            <person name="Freyhult E."/>
            <person name="Fulton L."/>
            <person name="Fulton R."/>
            <person name="Garcia A.C."/>
            <person name="Gardiner A."/>
            <person name="Garfield D.A."/>
            <person name="Garvin B.E."/>
            <person name="Gibson G."/>
            <person name="Gilbert D."/>
            <person name="Gnerre S."/>
            <person name="Godfrey J."/>
            <person name="Good R."/>
            <person name="Gotea V."/>
            <person name="Gravely B."/>
            <person name="Greenberg A.J."/>
            <person name="Griffiths-Jones S."/>
            <person name="Gross S."/>
            <person name="Guigo R."/>
            <person name="Gustafson E.A."/>
            <person name="Haerty W."/>
            <person name="Hahn M.W."/>
            <person name="Halligan D.L."/>
            <person name="Halpern A.L."/>
            <person name="Halter G.M."/>
            <person name="Han M.V."/>
            <person name="Heger A."/>
            <person name="Hillier L."/>
            <person name="Hinrichs A.S."/>
            <person name="Holmes I."/>
            <person name="Hoskins R.A."/>
            <person name="Hubisz M.J."/>
            <person name="Hultmark D."/>
            <person name="Huntley M.A."/>
            <person name="Jaffe D.B."/>
            <person name="Jagadeeshan S."/>
            <person name="Jeck W.R."/>
            <person name="Johnson J."/>
            <person name="Jones C.D."/>
            <person name="Jordan W.C."/>
            <person name="Karpen G.H."/>
            <person name="Kataoka E."/>
            <person name="Keightley P.D."/>
            <person name="Kheradpour P."/>
            <person name="Kirkness E.F."/>
            <person name="Koerich L.B."/>
            <person name="Kristiansen K."/>
            <person name="Kudrna D."/>
            <person name="Kulathinal R.J."/>
            <person name="Kumar S."/>
            <person name="Kwok R."/>
            <person name="Lander E."/>
            <person name="Langley C.H."/>
            <person name="Lapoint R."/>
            <person name="Lazzaro B.P."/>
            <person name="Lee S.J."/>
            <person name="Levesque L."/>
            <person name="Li R."/>
            <person name="Lin C.F."/>
            <person name="Lin M.F."/>
            <person name="Lindblad-Toh K."/>
            <person name="Llopart A."/>
            <person name="Long M."/>
            <person name="Low L."/>
            <person name="Lozovsky E."/>
            <person name="Lu J."/>
            <person name="Luo M."/>
            <person name="Machado C.A."/>
            <person name="Makalowski W."/>
            <person name="Marzo M."/>
            <person name="Matsuda M."/>
            <person name="Matzkin L."/>
            <person name="McAllister B."/>
            <person name="McBride C.S."/>
            <person name="McKernan B."/>
            <person name="McKernan K."/>
            <person name="Mendez-Lago M."/>
            <person name="Minx P."/>
            <person name="Mollenhauer M.U."/>
            <person name="Montooth K."/>
            <person name="Mount S.M."/>
            <person name="Mu X."/>
            <person name="Myers E."/>
            <person name="Negre B."/>
            <person name="Newfeld S."/>
            <person name="Nielsen R."/>
            <person name="Noor M.A."/>
            <person name="O'Grady P."/>
            <person name="Pachter L."/>
            <person name="Papaceit M."/>
            <person name="Parisi M.J."/>
            <person name="Parisi M."/>
            <person name="Parts L."/>
            <person name="Pedersen J.S."/>
            <person name="Pesole G."/>
            <person name="Phillippy A.M."/>
            <person name="Ponting C.P."/>
            <person name="Pop M."/>
            <person name="Porcelli D."/>
            <person name="Powell J.R."/>
            <person name="Prohaska S."/>
            <person name="Pruitt K."/>
            <person name="Puig M."/>
            <person name="Quesneville H."/>
            <person name="Ram K.R."/>
            <person name="Rand D."/>
            <person name="Rasmussen M.D."/>
            <person name="Reed L.K."/>
            <person name="Reenan R."/>
            <person name="Reily A."/>
            <person name="Remington K.A."/>
            <person name="Rieger T.T."/>
            <person name="Ritchie M.G."/>
            <person name="Robin C."/>
            <person name="Rogers Y.H."/>
            <person name="Rohde C."/>
            <person name="Rozas J."/>
            <person name="Rubenfield M.J."/>
            <person name="Ruiz A."/>
            <person name="Russo S."/>
            <person name="Salzberg S.L."/>
            <person name="Sanchez-Gracia A."/>
            <person name="Saranga D.J."/>
            <person name="Sato H."/>
            <person name="Schaeffer S.W."/>
            <person name="Schatz M.C."/>
            <person name="Schlenke T."/>
            <person name="Schwartz R."/>
            <person name="Segarra C."/>
            <person name="Singh R.S."/>
            <person name="Sirot L."/>
            <person name="Sirota M."/>
            <person name="Sisneros N.B."/>
            <person name="Smith C.D."/>
            <person name="Smith T.F."/>
            <person name="Spieth J."/>
            <person name="Stage D.E."/>
            <person name="Stark A."/>
            <person name="Stephan W."/>
            <person name="Strausberg R.L."/>
            <person name="Strempel S."/>
            <person name="Sturgill D."/>
            <person name="Sutton G."/>
            <person name="Sutton G.G."/>
            <person name="Tao W."/>
            <person name="Teichmann S."/>
            <person name="Tobari Y.N."/>
            <person name="Tomimura Y."/>
            <person name="Tsolas J.M."/>
            <person name="Valente V.L."/>
            <person name="Venter E."/>
            <person name="Venter J.C."/>
            <person name="Vicario S."/>
            <person name="Vieira F.G."/>
            <person name="Vilella A.J."/>
            <person name="Villasante A."/>
            <person name="Walenz B."/>
            <person name="Wang J."/>
            <person name="Wasserman M."/>
            <person name="Watts T."/>
            <person name="Wilson D."/>
            <person name="Wilson R.K."/>
            <person name="Wing R.A."/>
            <person name="Wolfner M.F."/>
            <person name="Wong A."/>
            <person name="Wong G.K."/>
            <person name="Wu C.I."/>
            <person name="Wu G."/>
            <person name="Yamamoto D."/>
            <person name="Yang H.P."/>
            <person name="Yang S.P."/>
            <person name="Yorke J.A."/>
            <person name="Yoshida K."/>
            <person name="Zdobnov E."/>
            <person name="Zhang P."/>
            <person name="Zhang Y."/>
            <person name="Zimin A.V."/>
            <person name="Baldwin J."/>
            <person name="Abdouelleil A."/>
            <person name="Abdulkadir J."/>
            <person name="Abebe A."/>
            <person name="Abera B."/>
            <person name="Abreu J."/>
            <person name="Acer S.C."/>
            <person name="Aftuck L."/>
            <person name="Alexander A."/>
            <person name="An P."/>
            <person name="Anderson E."/>
            <person name="Anderson S."/>
            <person name="Arachi H."/>
            <person name="Azer M."/>
            <person name="Bachantsang P."/>
            <person name="Barry A."/>
            <person name="Bayul T."/>
            <person name="Berlin A."/>
            <person name="Bessette D."/>
            <person name="Bloom T."/>
            <person name="Blye J."/>
            <person name="Boguslavskiy L."/>
            <person name="Bonnet C."/>
            <person name="Boukhgalter B."/>
            <person name="Bourzgui I."/>
            <person name="Brown A."/>
            <person name="Cahill P."/>
            <person name="Channer S."/>
            <person name="Cheshatsang Y."/>
            <person name="Chuda L."/>
            <person name="Citroen M."/>
            <person name="Collymore A."/>
            <person name="Cooke P."/>
            <person name="Costello M."/>
            <person name="D'Aco K."/>
            <person name="Daza R."/>
            <person name="De Haan G."/>
            <person name="DeGray S."/>
            <person name="DeMaso C."/>
            <person name="Dhargay N."/>
            <person name="Dooley K."/>
            <person name="Dooley E."/>
            <person name="Doricent M."/>
            <person name="Dorje P."/>
            <person name="Dorjee K."/>
            <person name="Dupes A."/>
            <person name="Elong R."/>
            <person name="Falk J."/>
            <person name="Farina A."/>
            <person name="Faro S."/>
            <person name="Ferguson D."/>
            <person name="Fisher S."/>
            <person name="Foley C.D."/>
            <person name="Franke A."/>
            <person name="Friedrich D."/>
            <person name="Gadbois L."/>
            <person name="Gearin G."/>
            <person name="Gearin C.R."/>
            <person name="Giannoukos G."/>
            <person name="Goode T."/>
            <person name="Graham J."/>
            <person name="Grandbois E."/>
            <person name="Grewal S."/>
            <person name="Gyaltsen K."/>
            <person name="Hafez N."/>
            <person name="Hagos B."/>
            <person name="Hall J."/>
            <person name="Henson C."/>
            <person name="Hollinger A."/>
            <person name="Honan T."/>
            <person name="Huard M.D."/>
            <person name="Hughes L."/>
            <person name="Hurhula B."/>
            <person name="Husby M.E."/>
            <person name="Kamat A."/>
            <person name="Kanga B."/>
            <person name="Kashin S."/>
            <person name="Khazanovich D."/>
            <person name="Kisner P."/>
            <person name="Lance K."/>
            <person name="Lara M."/>
            <person name="Lee W."/>
            <person name="Lennon N."/>
            <person name="Letendre F."/>
            <person name="LeVine R."/>
            <person name="Lipovsky A."/>
            <person name="Liu X."/>
            <person name="Liu J."/>
            <person name="Liu S."/>
            <person name="Lokyitsang T."/>
            <person name="Lokyitsang Y."/>
            <person name="Lubonja R."/>
            <person name="Lui A."/>
            <person name="MacDonald P."/>
            <person name="Magnisalis V."/>
            <person name="Maru K."/>
            <person name="Matthews C."/>
            <person name="McCusker W."/>
            <person name="McDonough S."/>
            <person name="Mehta T."/>
            <person name="Meldrim J."/>
            <person name="Meneus L."/>
            <person name="Mihai O."/>
            <person name="Mihalev A."/>
            <person name="Mihova T."/>
            <person name="Mittelman R."/>
            <person name="Mlenga V."/>
            <person name="Montmayeur A."/>
            <person name="Mulrain L."/>
            <person name="Navidi A."/>
            <person name="Naylor J."/>
            <person name="Negash T."/>
            <person name="Nguyen T."/>
            <person name="Nguyen N."/>
            <person name="Nicol R."/>
            <person name="Norbu C."/>
            <person name="Norbu N."/>
            <person name="Novod N."/>
            <person name="O'Neill B."/>
            <person name="Osman S."/>
            <person name="Markiewicz E."/>
            <person name="Oyono O.L."/>
            <person name="Patti C."/>
            <person name="Phunkhang P."/>
            <person name="Pierre F."/>
            <person name="Priest M."/>
            <person name="Raghuraman S."/>
            <person name="Rege F."/>
            <person name="Reyes R."/>
            <person name="Rise C."/>
            <person name="Rogov P."/>
            <person name="Ross K."/>
            <person name="Ryan E."/>
            <person name="Settipalli S."/>
            <person name="Shea T."/>
            <person name="Sherpa N."/>
            <person name="Shi L."/>
            <person name="Shih D."/>
            <person name="Sparrow T."/>
            <person name="Spaulding J."/>
            <person name="Stalker J."/>
            <person name="Stange-Thomann N."/>
            <person name="Stavropoulos S."/>
            <person name="Stone C."/>
            <person name="Strader C."/>
            <person name="Tesfaye S."/>
            <person name="Thomson T."/>
            <person name="Thoulutsang Y."/>
            <person name="Thoulutsang D."/>
            <person name="Topham K."/>
            <person name="Topping I."/>
            <person name="Tsamla T."/>
            <person name="Vassiliev H."/>
            <person name="Vo A."/>
            <person name="Wangchuk T."/>
            <person name="Wangdi T."/>
            <person name="Weiand M."/>
            <person name="Wilkinson J."/>
            <person name="Wilson A."/>
            <person name="Yadav S."/>
            <person name="Young G."/>
            <person name="Yu Q."/>
            <person name="Zembek L."/>
            <person name="Zhong D."/>
            <person name="Zimmer A."/>
            <person name="Zwirko Z."/>
            <person name="Jaffe D.B."/>
            <person name="Alvarez P."/>
            <person name="Brockman W."/>
            <person name="Butler J."/>
            <person name="Chin C."/>
            <person name="Gnerre S."/>
            <person name="Grabherr M."/>
            <person name="Kleber M."/>
            <person name="Mauceli E."/>
            <person name="MacCallum I."/>
        </authorList>
    </citation>
    <scope>NUCLEOTIDE SEQUENCE [LARGE SCALE GENOMIC DNA]</scope>
    <source>
        <strain evidence="3">Mixed</strain>
        <strain evidence="5">mosaic</strain>
    </source>
</reference>
<dbReference type="SUPFAM" id="SSF54768">
    <property type="entry name" value="dsRNA-binding domain-like"/>
    <property type="match status" value="1"/>
</dbReference>
<keyword evidence="1" id="KW-0694">RNA-binding</keyword>
<accession>B4QR21</accession>
<dbReference type="PANTHER" id="PTHR46205">
    <property type="entry name" value="LOQUACIOUS, ISOFORM B"/>
    <property type="match status" value="1"/>
</dbReference>
<dbReference type="OMA" id="KYESEGS"/>
<name>B4QR21_DROSI</name>
<organism evidence="3 5">
    <name type="scientific">Drosophila simulans</name>
    <name type="common">Fruit fly</name>
    <dbReference type="NCBI Taxonomy" id="7240"/>
    <lineage>
        <taxon>Eukaryota</taxon>
        <taxon>Metazoa</taxon>
        <taxon>Ecdysozoa</taxon>
        <taxon>Arthropoda</taxon>
        <taxon>Hexapoda</taxon>
        <taxon>Insecta</taxon>
        <taxon>Pterygota</taxon>
        <taxon>Neoptera</taxon>
        <taxon>Endopterygota</taxon>
        <taxon>Diptera</taxon>
        <taxon>Brachycera</taxon>
        <taxon>Muscomorpha</taxon>
        <taxon>Ephydroidea</taxon>
        <taxon>Drosophilidae</taxon>
        <taxon>Drosophila</taxon>
        <taxon>Sophophora</taxon>
    </lineage>
</organism>
<sequence length="304" mass="33652">MDNELVLELEIDDMKDLLIPNDSDQEDAIAGTIPLADDLKKNAMDCNTPDKPLESESDLTDDVAMVTSDSKKQKKKKRAQKATSRLVRPLTMDVTSKDALLILYELKGVTIDSMLMKRDHEGKILAHIVVNSKKYESEGSSVNAARNAACEKALREILTSKMKALSAEPEKNSGSDGDDILEKMASYAVYKLSEEWKTDAIDVAALFNDVKKKLATVVQPKTSSTDRQLPQKWKNMHPCMVLVYMRPQIIFKYLGCSDNGKIFSMGVSVDNCEFSASGLSKKGARSKLAAIVCNKLFGTDYPEI</sequence>
<protein>
    <submittedName>
        <fullName evidence="3">GD13235</fullName>
    </submittedName>
</protein>
<keyword evidence="5" id="KW-1185">Reference proteome</keyword>
<evidence type="ECO:0000256" key="2">
    <source>
        <dbReference type="SAM" id="MobiDB-lite"/>
    </source>
</evidence>
<dbReference type="GO" id="GO:0016442">
    <property type="term" value="C:RISC complex"/>
    <property type="evidence" value="ECO:0007669"/>
    <property type="project" value="TreeGrafter"/>
</dbReference>
<reference evidence="4" key="3">
    <citation type="journal article" date="2013" name="Genome Res.">
        <title>A second-generation assembly of the Drosophila simulans genome provides new insights into patterns of lineage-specific divergence.</title>
        <authorList>
            <person name="Hu T.T."/>
            <person name="Eisen M.B."/>
            <person name="Thornton K.R."/>
            <person name="Andolfatto P."/>
        </authorList>
    </citation>
    <scope>NUCLEOTIDE SEQUENCE [LARGE SCALE GENOMIC DNA]</scope>
    <source>
        <strain evidence="4">W501</strain>
    </source>
</reference>
<evidence type="ECO:0000256" key="1">
    <source>
        <dbReference type="ARBA" id="ARBA00022884"/>
    </source>
</evidence>
<reference evidence="4" key="4">
    <citation type="submission" date="2014-06" db="EMBL/GenBank/DDBJ databases">
        <authorList>
            <person name="Hu T."/>
            <person name="Eisen M.B."/>
            <person name="Thornton K.R."/>
            <person name="Andolfatto P."/>
        </authorList>
    </citation>
    <scope>NUCLEOTIDE SEQUENCE</scope>
    <source>
        <strain evidence="4">W501</strain>
    </source>
</reference>
<dbReference type="HOGENOM" id="CLU_039772_1_0_1"/>
<dbReference type="Gene3D" id="3.30.160.20">
    <property type="match status" value="2"/>
</dbReference>
<dbReference type="Bgee" id="FBgn0184956">
    <property type="expression patterns" value="Expressed in male reproductive system and 3 other cell types or tissues"/>
</dbReference>
<evidence type="ECO:0000313" key="4">
    <source>
        <dbReference type="EMBL" id="KMY97671.1"/>
    </source>
</evidence>
<dbReference type="GO" id="GO:0003725">
    <property type="term" value="F:double-stranded RNA binding"/>
    <property type="evidence" value="ECO:0007669"/>
    <property type="project" value="TreeGrafter"/>
</dbReference>